<keyword evidence="7" id="KW-0712">Selenocysteine</keyword>
<evidence type="ECO:0000256" key="1">
    <source>
        <dbReference type="ARBA" id="ARBA00004389"/>
    </source>
</evidence>
<evidence type="ECO:0000256" key="7">
    <source>
        <dbReference type="ARBA" id="ARBA00022933"/>
    </source>
</evidence>
<evidence type="ECO:0000313" key="14">
    <source>
        <dbReference type="RefSeq" id="XP_023941130.2"/>
    </source>
</evidence>
<evidence type="ECO:0000256" key="10">
    <source>
        <dbReference type="SAM" id="MobiDB-lite"/>
    </source>
</evidence>
<keyword evidence="4" id="KW-0963">Cytoplasm</keyword>
<keyword evidence="5 11" id="KW-0812">Transmembrane</keyword>
<reference evidence="13 14" key="1">
    <citation type="submission" date="2025-05" db="UniProtKB">
        <authorList>
            <consortium name="RefSeq"/>
        </authorList>
    </citation>
    <scope>IDENTIFICATION</scope>
</reference>
<comment type="similarity">
    <text evidence="3">Belongs to the selenoprotein S family.</text>
</comment>
<dbReference type="PANTHER" id="PTHR28621">
    <property type="entry name" value="SELENOPROTEIN S"/>
    <property type="match status" value="1"/>
</dbReference>
<evidence type="ECO:0000256" key="11">
    <source>
        <dbReference type="SAM" id="Phobius"/>
    </source>
</evidence>
<protein>
    <submittedName>
        <fullName evidence="13 14">Uncharacterized protein LOC112048027</fullName>
    </submittedName>
</protein>
<dbReference type="Pfam" id="PF06936">
    <property type="entry name" value="Selenoprotein_S"/>
    <property type="match status" value="1"/>
</dbReference>
<dbReference type="OrthoDB" id="75792at2759"/>
<evidence type="ECO:0000313" key="13">
    <source>
        <dbReference type="RefSeq" id="XP_023941129.2"/>
    </source>
</evidence>
<dbReference type="RefSeq" id="XP_023941129.2">
    <property type="nucleotide sequence ID" value="XM_024085361.2"/>
</dbReference>
<evidence type="ECO:0000256" key="5">
    <source>
        <dbReference type="ARBA" id="ARBA00022692"/>
    </source>
</evidence>
<evidence type="ECO:0000256" key="9">
    <source>
        <dbReference type="ARBA" id="ARBA00023136"/>
    </source>
</evidence>
<feature type="region of interest" description="Disordered" evidence="10">
    <location>
        <begin position="86"/>
        <end position="156"/>
    </location>
</feature>
<feature type="transmembrane region" description="Helical" evidence="11">
    <location>
        <begin position="28"/>
        <end position="45"/>
    </location>
</feature>
<dbReference type="Gene3D" id="6.10.250.2950">
    <property type="match status" value="1"/>
</dbReference>
<organism evidence="12 14">
    <name type="scientific">Bicyclus anynana</name>
    <name type="common">Squinting bush brown butterfly</name>
    <dbReference type="NCBI Taxonomy" id="110368"/>
    <lineage>
        <taxon>Eukaryota</taxon>
        <taxon>Metazoa</taxon>
        <taxon>Ecdysozoa</taxon>
        <taxon>Arthropoda</taxon>
        <taxon>Hexapoda</taxon>
        <taxon>Insecta</taxon>
        <taxon>Pterygota</taxon>
        <taxon>Neoptera</taxon>
        <taxon>Endopterygota</taxon>
        <taxon>Lepidoptera</taxon>
        <taxon>Glossata</taxon>
        <taxon>Ditrysia</taxon>
        <taxon>Papilionoidea</taxon>
        <taxon>Nymphalidae</taxon>
        <taxon>Satyrinae</taxon>
        <taxon>Satyrini</taxon>
        <taxon>Mycalesina</taxon>
        <taxon>Bicyclus</taxon>
    </lineage>
</organism>
<proteinExistence type="inferred from homology"/>
<sequence>MDEKPQQTDVIGSWNPVNFVLSVLEENGWLLLALCGVSYMLYGRIRQYYEIWKTVHEDAEYHKDPDKMLMRMEDFHRVRELQQRQMEEATKKAWQQEKEREERKRQENLERLQKYGAAGGSRLGDGDDFLPLSGGGSTSSYRPPKRSACSRGGCGR</sequence>
<evidence type="ECO:0000313" key="12">
    <source>
        <dbReference type="Proteomes" id="UP001652582"/>
    </source>
</evidence>
<keyword evidence="6" id="KW-0256">Endoplasmic reticulum</keyword>
<dbReference type="PANTHER" id="PTHR28621:SF1">
    <property type="entry name" value="SELENOPROTEIN S"/>
    <property type="match status" value="1"/>
</dbReference>
<gene>
    <name evidence="13 14" type="primary">LOC112048027</name>
</gene>
<keyword evidence="8 11" id="KW-1133">Transmembrane helix</keyword>
<evidence type="ECO:0000256" key="4">
    <source>
        <dbReference type="ARBA" id="ARBA00022490"/>
    </source>
</evidence>
<dbReference type="RefSeq" id="XP_023941130.2">
    <property type="nucleotide sequence ID" value="XM_024085362.2"/>
</dbReference>
<evidence type="ECO:0000256" key="2">
    <source>
        <dbReference type="ARBA" id="ARBA00004496"/>
    </source>
</evidence>
<comment type="subcellular location">
    <subcellularLocation>
        <location evidence="2">Cytoplasm</location>
    </subcellularLocation>
    <subcellularLocation>
        <location evidence="1">Endoplasmic reticulum membrane</location>
        <topology evidence="1">Single-pass membrane protein</topology>
    </subcellularLocation>
</comment>
<accession>A0A6J1MZX3</accession>
<name>A0A6J1MZX3_BICAN</name>
<keyword evidence="9 11" id="KW-0472">Membrane</keyword>
<evidence type="ECO:0000256" key="6">
    <source>
        <dbReference type="ARBA" id="ARBA00022824"/>
    </source>
</evidence>
<evidence type="ECO:0000256" key="3">
    <source>
        <dbReference type="ARBA" id="ARBA00011034"/>
    </source>
</evidence>
<keyword evidence="12" id="KW-1185">Reference proteome</keyword>
<dbReference type="Proteomes" id="UP001652582">
    <property type="component" value="Chromosome Z"/>
</dbReference>
<feature type="compositionally biased region" description="Basic and acidic residues" evidence="10">
    <location>
        <begin position="86"/>
        <end position="113"/>
    </location>
</feature>
<evidence type="ECO:0000256" key="8">
    <source>
        <dbReference type="ARBA" id="ARBA00022989"/>
    </source>
</evidence>
<dbReference type="GeneID" id="112048027"/>
<dbReference type="InterPro" id="IPR009703">
    <property type="entry name" value="Selenoprotein_S"/>
</dbReference>